<dbReference type="InterPro" id="IPR015422">
    <property type="entry name" value="PyrdxlP-dep_Trfase_small"/>
</dbReference>
<evidence type="ECO:0000256" key="2">
    <source>
        <dbReference type="ARBA" id="ARBA00009236"/>
    </source>
</evidence>
<dbReference type="InterPro" id="IPR015421">
    <property type="entry name" value="PyrdxlP-dep_Trfase_major"/>
</dbReference>
<protein>
    <submittedName>
        <fullName evidence="5">Aminotransferase class V-fold PLP-dependent enzyme</fullName>
    </submittedName>
</protein>
<proteinExistence type="inferred from homology"/>
<feature type="domain" description="Aminotransferase class V" evidence="4">
    <location>
        <begin position="78"/>
        <end position="289"/>
    </location>
</feature>
<evidence type="ECO:0000313" key="5">
    <source>
        <dbReference type="EMBL" id="MDT0683304.1"/>
    </source>
</evidence>
<accession>A0ABU3DHW7</accession>
<keyword evidence="5" id="KW-0032">Aminotransferase</keyword>
<evidence type="ECO:0000259" key="4">
    <source>
        <dbReference type="Pfam" id="PF00266"/>
    </source>
</evidence>
<dbReference type="Gene3D" id="3.40.640.10">
    <property type="entry name" value="Type I PLP-dependent aspartate aminotransferase-like (Major domain)"/>
    <property type="match status" value="1"/>
</dbReference>
<dbReference type="SUPFAM" id="SSF53383">
    <property type="entry name" value="PLP-dependent transferases"/>
    <property type="match status" value="1"/>
</dbReference>
<sequence>MTLSNGIRYLATPGPSVMPEEVLRAMHRSAPNIYFGPLHDLVDGLIPDLKRIARTSGDVAIYTANGHGIWEGALCNVCRRGDRILALSTGRFTEHWSEVGARLGLIPELIDFGRRDSLDPSRIEEALKADAAHQIRAVIVCHVDTSTGVRNDIAPIREILDRLEHPALLMVDTMASLACDRVEMDGWGADVLLAGCQKGLMTPPGLAFIWFNEKASAARERSDMATPYWDWVPRTRPQGFYQYFFGTAPTHHLYGLRTAVDMILEEGLEAVWRRHEILASAIWAAVETWGEGGAMELNIPQAHLRSHAVTAVRLPGGGKRLQDWLEANVGLTLGMALQIGGPDDPRSEGHFRIGHMGHVNAQMIMGVLGSIEAGLEALGIPRGEGAVAAAAKVIAEGAAG</sequence>
<keyword evidence="6" id="KW-1185">Reference proteome</keyword>
<name>A0ABU3DHW7_9RHOB</name>
<dbReference type="InterPro" id="IPR000192">
    <property type="entry name" value="Aminotrans_V_dom"/>
</dbReference>
<gene>
    <name evidence="5" type="ORF">RM543_11445</name>
</gene>
<dbReference type="PANTHER" id="PTHR21152">
    <property type="entry name" value="AMINOTRANSFERASE CLASS V"/>
    <property type="match status" value="1"/>
</dbReference>
<organism evidence="5 6">
    <name type="scientific">Tropicimonas omnivorans</name>
    <dbReference type="NCBI Taxonomy" id="3075590"/>
    <lineage>
        <taxon>Bacteria</taxon>
        <taxon>Pseudomonadati</taxon>
        <taxon>Pseudomonadota</taxon>
        <taxon>Alphaproteobacteria</taxon>
        <taxon>Rhodobacterales</taxon>
        <taxon>Roseobacteraceae</taxon>
        <taxon>Tropicimonas</taxon>
    </lineage>
</organism>
<evidence type="ECO:0000313" key="6">
    <source>
        <dbReference type="Proteomes" id="UP001265259"/>
    </source>
</evidence>
<comment type="caution">
    <text evidence="5">The sequence shown here is derived from an EMBL/GenBank/DDBJ whole genome shotgun (WGS) entry which is preliminary data.</text>
</comment>
<evidence type="ECO:0000256" key="3">
    <source>
        <dbReference type="ARBA" id="ARBA00022898"/>
    </source>
</evidence>
<dbReference type="GO" id="GO:0008483">
    <property type="term" value="F:transaminase activity"/>
    <property type="evidence" value="ECO:0007669"/>
    <property type="project" value="UniProtKB-KW"/>
</dbReference>
<dbReference type="PANTHER" id="PTHR21152:SF40">
    <property type="entry name" value="ALANINE--GLYOXYLATE AMINOTRANSFERASE"/>
    <property type="match status" value="1"/>
</dbReference>
<keyword evidence="5" id="KW-0808">Transferase</keyword>
<comment type="cofactor">
    <cofactor evidence="1">
        <name>pyridoxal 5'-phosphate</name>
        <dbReference type="ChEBI" id="CHEBI:597326"/>
    </cofactor>
</comment>
<comment type="similarity">
    <text evidence="2">Belongs to the class-V pyridoxal-phosphate-dependent aminotransferase family.</text>
</comment>
<dbReference type="PIRSF" id="PIRSF000524">
    <property type="entry name" value="SPT"/>
    <property type="match status" value="1"/>
</dbReference>
<evidence type="ECO:0000256" key="1">
    <source>
        <dbReference type="ARBA" id="ARBA00001933"/>
    </source>
</evidence>
<keyword evidence="3" id="KW-0663">Pyridoxal phosphate</keyword>
<reference evidence="5 6" key="1">
    <citation type="submission" date="2023-09" db="EMBL/GenBank/DDBJ databases">
        <authorList>
            <person name="Rey-Velasco X."/>
        </authorList>
    </citation>
    <scope>NUCLEOTIDE SEQUENCE [LARGE SCALE GENOMIC DNA]</scope>
    <source>
        <strain evidence="5 6">F158</strain>
    </source>
</reference>
<dbReference type="RefSeq" id="WP_311691721.1">
    <property type="nucleotide sequence ID" value="NZ_JAVRHL010000003.1"/>
</dbReference>
<dbReference type="InterPro" id="IPR015424">
    <property type="entry name" value="PyrdxlP-dep_Trfase"/>
</dbReference>
<dbReference type="Gene3D" id="3.90.1150.10">
    <property type="entry name" value="Aspartate Aminotransferase, domain 1"/>
    <property type="match status" value="1"/>
</dbReference>
<dbReference type="Pfam" id="PF00266">
    <property type="entry name" value="Aminotran_5"/>
    <property type="match status" value="1"/>
</dbReference>
<dbReference type="InterPro" id="IPR024169">
    <property type="entry name" value="SP_NH2Trfase/AEP_transaminase"/>
</dbReference>
<dbReference type="Proteomes" id="UP001265259">
    <property type="component" value="Unassembled WGS sequence"/>
</dbReference>
<dbReference type="EMBL" id="JAVRHL010000003">
    <property type="protein sequence ID" value="MDT0683304.1"/>
    <property type="molecule type" value="Genomic_DNA"/>
</dbReference>